<dbReference type="NCBIfam" id="TIGR03930">
    <property type="entry name" value="WXG100_ESAT6"/>
    <property type="match status" value="1"/>
</dbReference>
<dbReference type="InterPro" id="IPR010310">
    <property type="entry name" value="T7SS_ESAT-6-like"/>
</dbReference>
<protein>
    <recommendedName>
        <fullName evidence="1">ESAT-6-like protein</fullName>
    </recommendedName>
</protein>
<comment type="similarity">
    <text evidence="1">Belongs to the WXG100 family.</text>
</comment>
<comment type="caution">
    <text evidence="2">The sequence shown here is derived from an EMBL/GenBank/DDBJ whole genome shotgun (WGS) entry which is preliminary data.</text>
</comment>
<proteinExistence type="inferred from homology"/>
<dbReference type="AlphaFoldDB" id="A0A4R4ZMN5"/>
<dbReference type="OrthoDB" id="4278078at2"/>
<reference evidence="2 3" key="1">
    <citation type="submission" date="2019-03" db="EMBL/GenBank/DDBJ databases">
        <title>Draft genome sequences of novel Actinobacteria.</title>
        <authorList>
            <person name="Sahin N."/>
            <person name="Ay H."/>
            <person name="Saygin H."/>
        </authorList>
    </citation>
    <scope>NUCLEOTIDE SEQUENCE [LARGE SCALE GENOMIC DNA]</scope>
    <source>
        <strain evidence="2 3">H3C3</strain>
    </source>
</reference>
<keyword evidence="3" id="KW-1185">Reference proteome</keyword>
<sequence length="98" mass="10915">MSTDYTYVNFGGMQNAQSNFLNALKSYQAVLDTLDAQVRTHLAEWDGDARLAYEQKSREWKQAAQRMATAVSGMSKAIGDSHDIHLGAERTNTAMWNG</sequence>
<gene>
    <name evidence="2" type="ORF">E1298_46605</name>
</gene>
<dbReference type="Proteomes" id="UP000294513">
    <property type="component" value="Unassembled WGS sequence"/>
</dbReference>
<dbReference type="RefSeq" id="WP_131903758.1">
    <property type="nucleotide sequence ID" value="NZ_SMKU01000660.1"/>
</dbReference>
<dbReference type="Gene3D" id="1.10.287.1060">
    <property type="entry name" value="ESAT-6-like"/>
    <property type="match status" value="1"/>
</dbReference>
<accession>A0A4R4ZMN5</accession>
<evidence type="ECO:0000313" key="3">
    <source>
        <dbReference type="Proteomes" id="UP000294513"/>
    </source>
</evidence>
<dbReference type="InterPro" id="IPR036689">
    <property type="entry name" value="ESAT-6-like_sf"/>
</dbReference>
<dbReference type="EMBL" id="SMKU01000660">
    <property type="protein sequence ID" value="TDD59510.1"/>
    <property type="molecule type" value="Genomic_DNA"/>
</dbReference>
<dbReference type="SUPFAM" id="SSF140453">
    <property type="entry name" value="EsxAB dimer-like"/>
    <property type="match status" value="1"/>
</dbReference>
<dbReference type="Pfam" id="PF06013">
    <property type="entry name" value="WXG100"/>
    <property type="match status" value="1"/>
</dbReference>
<evidence type="ECO:0000313" key="2">
    <source>
        <dbReference type="EMBL" id="TDD59510.1"/>
    </source>
</evidence>
<organism evidence="2 3">
    <name type="scientific">Actinomadura rubrisoli</name>
    <dbReference type="NCBI Taxonomy" id="2530368"/>
    <lineage>
        <taxon>Bacteria</taxon>
        <taxon>Bacillati</taxon>
        <taxon>Actinomycetota</taxon>
        <taxon>Actinomycetes</taxon>
        <taxon>Streptosporangiales</taxon>
        <taxon>Thermomonosporaceae</taxon>
        <taxon>Actinomadura</taxon>
    </lineage>
</organism>
<name>A0A4R4ZMN5_9ACTN</name>
<evidence type="ECO:0000256" key="1">
    <source>
        <dbReference type="RuleBase" id="RU362001"/>
    </source>
</evidence>